<proteinExistence type="predicted"/>
<keyword evidence="1" id="KW-1133">Transmembrane helix</keyword>
<accession>A0A4P7CU52</accession>
<reference evidence="2 3" key="1">
    <citation type="submission" date="2019-03" db="EMBL/GenBank/DDBJ databases">
        <title>Paraburkholderia sp. 7MH5, isolated from subtropical forest soil.</title>
        <authorList>
            <person name="Gao Z.-H."/>
            <person name="Qiu L.-H."/>
        </authorList>
    </citation>
    <scope>NUCLEOTIDE SEQUENCE [LARGE SCALE GENOMIC DNA]</scope>
    <source>
        <strain evidence="2 3">7MH5</strain>
    </source>
</reference>
<evidence type="ECO:0000256" key="1">
    <source>
        <dbReference type="SAM" id="Phobius"/>
    </source>
</evidence>
<evidence type="ECO:0000313" key="2">
    <source>
        <dbReference type="EMBL" id="QBQ99578.1"/>
    </source>
</evidence>
<keyword evidence="1" id="KW-0812">Transmembrane</keyword>
<dbReference type="AlphaFoldDB" id="A0A4P7CU52"/>
<name>A0A4P7CU52_9BURK</name>
<evidence type="ECO:0000313" key="3">
    <source>
        <dbReference type="Proteomes" id="UP000295727"/>
    </source>
</evidence>
<feature type="transmembrane region" description="Helical" evidence="1">
    <location>
        <begin position="46"/>
        <end position="70"/>
    </location>
</feature>
<organism evidence="2 3">
    <name type="scientific">Paraburkholderia pallida</name>
    <dbReference type="NCBI Taxonomy" id="2547399"/>
    <lineage>
        <taxon>Bacteria</taxon>
        <taxon>Pseudomonadati</taxon>
        <taxon>Pseudomonadota</taxon>
        <taxon>Betaproteobacteria</taxon>
        <taxon>Burkholderiales</taxon>
        <taxon>Burkholderiaceae</taxon>
        <taxon>Paraburkholderia</taxon>
    </lineage>
</organism>
<sequence length="108" mass="12249">MNYRMRKRVDSMFARDRLMAGIALLALWVALGYVYFAVSLSVTDPAVRVALTIGAIGVLVFNTASVTAMVRHYKEDKDHIYGLDIHHLDENRLRKAALRDDEKEEVLA</sequence>
<dbReference type="EMBL" id="CP038149">
    <property type="protein sequence ID" value="QBQ99578.1"/>
    <property type="molecule type" value="Genomic_DNA"/>
</dbReference>
<dbReference type="KEGG" id="ppai:E1956_20650"/>
<gene>
    <name evidence="2" type="ORF">E1956_20650</name>
</gene>
<dbReference type="OrthoDB" id="5609302at2"/>
<protein>
    <submittedName>
        <fullName evidence="2">Uncharacterized protein</fullName>
    </submittedName>
</protein>
<keyword evidence="3" id="KW-1185">Reference proteome</keyword>
<keyword evidence="1" id="KW-0472">Membrane</keyword>
<dbReference type="Proteomes" id="UP000295727">
    <property type="component" value="Chromosome 2"/>
</dbReference>
<dbReference type="RefSeq" id="WP_134752439.1">
    <property type="nucleotide sequence ID" value="NZ_CP038149.1"/>
</dbReference>